<keyword evidence="4" id="KW-0472">Membrane</keyword>
<dbReference type="PANTHER" id="PTHR35936">
    <property type="entry name" value="MEMBRANE-BOUND LYTIC MUREIN TRANSGLYCOSYLASE F"/>
    <property type="match status" value="1"/>
</dbReference>
<dbReference type="InterPro" id="IPR008258">
    <property type="entry name" value="Transglycosylase_SLT_dom_1"/>
</dbReference>
<accession>A0A484HFU4</accession>
<dbReference type="GO" id="GO:0009279">
    <property type="term" value="C:cell outer membrane"/>
    <property type="evidence" value="ECO:0007669"/>
    <property type="project" value="UniProtKB-SubCell"/>
</dbReference>
<evidence type="ECO:0000259" key="5">
    <source>
        <dbReference type="SMART" id="SM00062"/>
    </source>
</evidence>
<evidence type="ECO:0000256" key="4">
    <source>
        <dbReference type="SAM" id="Phobius"/>
    </source>
</evidence>
<dbReference type="AlphaFoldDB" id="A0A484HFU4"/>
<dbReference type="SUPFAM" id="SSF53850">
    <property type="entry name" value="Periplasmic binding protein-like II"/>
    <property type="match status" value="1"/>
</dbReference>
<evidence type="ECO:0000256" key="1">
    <source>
        <dbReference type="ARBA" id="ARBA00004339"/>
    </source>
</evidence>
<feature type="domain" description="Solute-binding protein family 3/N-terminal" evidence="5">
    <location>
        <begin position="53"/>
        <end position="276"/>
    </location>
</feature>
<protein>
    <submittedName>
        <fullName evidence="6">Membrane-bound lytic murein transglycosylase F</fullName>
    </submittedName>
</protein>
<keyword evidence="2" id="KW-0732">Signal</keyword>
<dbReference type="CDD" id="cd13403">
    <property type="entry name" value="MLTF-like"/>
    <property type="match status" value="1"/>
</dbReference>
<comment type="subcellular location">
    <subcellularLocation>
        <location evidence="1">Cell outer membrane</location>
        <topology evidence="1">Peripheral membrane protein</topology>
    </subcellularLocation>
</comment>
<dbReference type="CDD" id="cd01009">
    <property type="entry name" value="PBP2_YfhD_N"/>
    <property type="match status" value="1"/>
</dbReference>
<evidence type="ECO:0000313" key="6">
    <source>
        <dbReference type="EMBL" id="VEN73310.1"/>
    </source>
</evidence>
<dbReference type="InterPro" id="IPR023346">
    <property type="entry name" value="Lysozyme-like_dom_sf"/>
</dbReference>
<evidence type="ECO:0000256" key="3">
    <source>
        <dbReference type="ARBA" id="ARBA00023237"/>
    </source>
</evidence>
<keyword evidence="4" id="KW-0812">Transmembrane</keyword>
<dbReference type="Gene3D" id="3.40.190.10">
    <property type="entry name" value="Periplasmic binding protein-like II"/>
    <property type="match status" value="2"/>
</dbReference>
<dbReference type="Gene3D" id="1.10.530.10">
    <property type="match status" value="1"/>
</dbReference>
<dbReference type="NCBIfam" id="NF008112">
    <property type="entry name" value="PRK10859.1"/>
    <property type="match status" value="1"/>
</dbReference>
<gene>
    <name evidence="6" type="primary">mltF</name>
    <name evidence="6" type="ORF">EPICR_150026</name>
</gene>
<dbReference type="Pfam" id="PF01464">
    <property type="entry name" value="SLT"/>
    <property type="match status" value="1"/>
</dbReference>
<dbReference type="EMBL" id="CAACVI010000007">
    <property type="protein sequence ID" value="VEN73310.1"/>
    <property type="molecule type" value="Genomic_DNA"/>
</dbReference>
<feature type="transmembrane region" description="Helical" evidence="4">
    <location>
        <begin position="16"/>
        <end position="38"/>
    </location>
</feature>
<dbReference type="PANTHER" id="PTHR35936:SF32">
    <property type="entry name" value="MEMBRANE-BOUND LYTIC MUREIN TRANSGLYCOSYLASE F"/>
    <property type="match status" value="1"/>
</dbReference>
<reference evidence="6" key="1">
    <citation type="submission" date="2019-01" db="EMBL/GenBank/DDBJ databases">
        <authorList>
            <consortium name="Genoscope - CEA"/>
            <person name="William W."/>
        </authorList>
    </citation>
    <scope>NUCLEOTIDE SEQUENCE</scope>
    <source>
        <strain evidence="6">CR-1</strain>
    </source>
</reference>
<keyword evidence="3" id="KW-0998">Cell outer membrane</keyword>
<keyword evidence="4" id="KW-1133">Transmembrane helix</keyword>
<name>A0A484HFU4_9BACT</name>
<dbReference type="SMART" id="SM00062">
    <property type="entry name" value="PBPb"/>
    <property type="match status" value="1"/>
</dbReference>
<sequence length="481" mass="55053">MSGEKKQKKSAEKKRAAIWIILIALVISALAAGAWLYLKDSPVRLSDVKKSGEITVITRNSAHTYYIYRDEPMGFERDLAQAFADHLGVRLNVRVAEKWENMIPDLKNGQGAFIAASFTALPQRQALVAFSDPYMSIRQRVIVHRKNFRKQKMSDLSGRTVHVRKGTSYEFRLRELKEEGLDVEIRLHEDLPTEELIRMVANGEIDVTIADSNIALLNRKYYPEISMGEAISGAEKLAWAVDPKSDRLLEEINVFFETIRKNGEFDKIYNRYYKHAHDFDYVDMAVYHRRISTHLPLYEGIIKEAAKSHGFDWLMLAAQIYQESHFNPIAISSSGAYGLMQLTINTAKSLGITDILDPEQNVMTGARYLRNLYDLYKKAPAPDRLFIALAAYNIGRGHVSDAMGLARGMRLDPFKWSSLSKTLPLLRYRKYHSKTKYGYCRGNEPLQYVKQIMTYYDILKHMDMKLSGDGGKRPGDGEIRF</sequence>
<dbReference type="SUPFAM" id="SSF53955">
    <property type="entry name" value="Lysozyme-like"/>
    <property type="match status" value="1"/>
</dbReference>
<proteinExistence type="predicted"/>
<organism evidence="6">
    <name type="scientific">uncultured Desulfobacteraceae bacterium</name>
    <dbReference type="NCBI Taxonomy" id="218296"/>
    <lineage>
        <taxon>Bacteria</taxon>
        <taxon>Pseudomonadati</taxon>
        <taxon>Thermodesulfobacteriota</taxon>
        <taxon>Desulfobacteria</taxon>
        <taxon>Desulfobacterales</taxon>
        <taxon>Desulfobacteraceae</taxon>
        <taxon>environmental samples</taxon>
    </lineage>
</organism>
<dbReference type="InterPro" id="IPR001638">
    <property type="entry name" value="Solute-binding_3/MltF_N"/>
</dbReference>
<dbReference type="Pfam" id="PF00497">
    <property type="entry name" value="SBP_bac_3"/>
    <property type="match status" value="1"/>
</dbReference>
<evidence type="ECO:0000256" key="2">
    <source>
        <dbReference type="ARBA" id="ARBA00022729"/>
    </source>
</evidence>